<feature type="domain" description="Nucleoside transporter/FeoB GTPase Gate" evidence="11">
    <location>
        <begin position="259"/>
        <end position="356"/>
    </location>
</feature>
<dbReference type="RefSeq" id="XP_001361113.3">
    <property type="nucleotide sequence ID" value="XM_001361076.4"/>
</dbReference>
<dbReference type="KEGG" id="dpo:4804572"/>
<dbReference type="GeneID" id="4804572"/>
<dbReference type="Proteomes" id="UP000001819">
    <property type="component" value="Chromosome 3"/>
</dbReference>
<dbReference type="InParanoid" id="A0A6I8UUH0"/>
<keyword evidence="4 8" id="KW-0812">Transmembrane</keyword>
<evidence type="ECO:0000259" key="10">
    <source>
        <dbReference type="Pfam" id="PF07662"/>
    </source>
</evidence>
<feature type="transmembrane region" description="Helical" evidence="8">
    <location>
        <begin position="412"/>
        <end position="435"/>
    </location>
</feature>
<feature type="transmembrane region" description="Helical" evidence="8">
    <location>
        <begin position="455"/>
        <end position="473"/>
    </location>
</feature>
<evidence type="ECO:0000256" key="7">
    <source>
        <dbReference type="SAM" id="MobiDB-lite"/>
    </source>
</evidence>
<comment type="similarity">
    <text evidence="2">Belongs to the concentrative nucleoside transporter (CNT) (TC 2.A.41) family.</text>
</comment>
<feature type="transmembrane region" description="Helical" evidence="8">
    <location>
        <begin position="254"/>
        <end position="277"/>
    </location>
</feature>
<feature type="transmembrane region" description="Helical" evidence="8">
    <location>
        <begin position="289"/>
        <end position="311"/>
    </location>
</feature>
<feature type="transmembrane region" description="Helical" evidence="8">
    <location>
        <begin position="96"/>
        <end position="115"/>
    </location>
</feature>
<keyword evidence="12" id="KW-1185">Reference proteome</keyword>
<proteinExistence type="inferred from homology"/>
<dbReference type="AlphaFoldDB" id="A0A6I8UUH0"/>
<evidence type="ECO:0000259" key="9">
    <source>
        <dbReference type="Pfam" id="PF01773"/>
    </source>
</evidence>
<accession>A0A6I8UUH0</accession>
<protein>
    <submittedName>
        <fullName evidence="13">Uncharacterized transporter YutK</fullName>
    </submittedName>
</protein>
<feature type="compositionally biased region" description="Low complexity" evidence="7">
    <location>
        <begin position="52"/>
        <end position="62"/>
    </location>
</feature>
<keyword evidence="3" id="KW-1003">Cell membrane</keyword>
<feature type="transmembrane region" description="Helical" evidence="8">
    <location>
        <begin position="360"/>
        <end position="380"/>
    </location>
</feature>
<dbReference type="Pfam" id="PF01773">
    <property type="entry name" value="Nucleos_tra2_N"/>
    <property type="match status" value="1"/>
</dbReference>
<dbReference type="PANTHER" id="PTHR10590:SF4">
    <property type="entry name" value="SOLUTE CARRIER FAMILY 28 MEMBER 3"/>
    <property type="match status" value="1"/>
</dbReference>
<evidence type="ECO:0000256" key="2">
    <source>
        <dbReference type="ARBA" id="ARBA00009033"/>
    </source>
</evidence>
<evidence type="ECO:0000256" key="8">
    <source>
        <dbReference type="SAM" id="Phobius"/>
    </source>
</evidence>
<organism evidence="12 13">
    <name type="scientific">Drosophila pseudoobscura pseudoobscura</name>
    <name type="common">Fruit fly</name>
    <dbReference type="NCBI Taxonomy" id="46245"/>
    <lineage>
        <taxon>Eukaryota</taxon>
        <taxon>Metazoa</taxon>
        <taxon>Ecdysozoa</taxon>
        <taxon>Arthropoda</taxon>
        <taxon>Hexapoda</taxon>
        <taxon>Insecta</taxon>
        <taxon>Pterygota</taxon>
        <taxon>Neoptera</taxon>
        <taxon>Endopterygota</taxon>
        <taxon>Diptera</taxon>
        <taxon>Brachycera</taxon>
        <taxon>Muscomorpha</taxon>
        <taxon>Ephydroidea</taxon>
        <taxon>Drosophilidae</taxon>
        <taxon>Drosophila</taxon>
        <taxon>Sophophora</taxon>
    </lineage>
</organism>
<evidence type="ECO:0000256" key="1">
    <source>
        <dbReference type="ARBA" id="ARBA00004651"/>
    </source>
</evidence>
<feature type="region of interest" description="Disordered" evidence="7">
    <location>
        <begin position="52"/>
        <end position="76"/>
    </location>
</feature>
<feature type="domain" description="Concentrative nucleoside transporter N-terminal" evidence="9">
    <location>
        <begin position="177"/>
        <end position="248"/>
    </location>
</feature>
<dbReference type="InterPro" id="IPR008276">
    <property type="entry name" value="C_nuclsd_transpt"/>
</dbReference>
<dbReference type="Pfam" id="PF07662">
    <property type="entry name" value="Nucleos_tra2_C"/>
    <property type="match status" value="1"/>
</dbReference>
<comment type="subcellular location">
    <subcellularLocation>
        <location evidence="1">Cell membrane</location>
        <topology evidence="1">Multi-pass membrane protein</topology>
    </subcellularLocation>
</comment>
<evidence type="ECO:0000256" key="3">
    <source>
        <dbReference type="ARBA" id="ARBA00022475"/>
    </source>
</evidence>
<gene>
    <name evidence="13" type="primary">CNT1</name>
</gene>
<keyword evidence="5 8" id="KW-1133">Transmembrane helix</keyword>
<feature type="domain" description="Concentrative nucleoside transporter C-terminal" evidence="10">
    <location>
        <begin position="360"/>
        <end position="568"/>
    </location>
</feature>
<feature type="transmembrane region" description="Helical" evidence="8">
    <location>
        <begin position="511"/>
        <end position="536"/>
    </location>
</feature>
<feature type="transmembrane region" description="Helical" evidence="8">
    <location>
        <begin position="548"/>
        <end position="571"/>
    </location>
</feature>
<dbReference type="GO" id="GO:0005415">
    <property type="term" value="F:nucleoside:sodium symporter activity"/>
    <property type="evidence" value="ECO:0007669"/>
    <property type="project" value="TreeGrafter"/>
</dbReference>
<feature type="transmembrane region" description="Helical" evidence="8">
    <location>
        <begin position="195"/>
        <end position="219"/>
    </location>
</feature>
<evidence type="ECO:0000256" key="5">
    <source>
        <dbReference type="ARBA" id="ARBA00022989"/>
    </source>
</evidence>
<dbReference type="Bgee" id="FBgn0071248">
    <property type="expression patterns" value="Expressed in male reproductive system and 2 other cell types or tissues"/>
</dbReference>
<feature type="transmembrane region" description="Helical" evidence="8">
    <location>
        <begin position="16"/>
        <end position="41"/>
    </location>
</feature>
<evidence type="ECO:0000313" key="12">
    <source>
        <dbReference type="Proteomes" id="UP000001819"/>
    </source>
</evidence>
<dbReference type="InterPro" id="IPR002668">
    <property type="entry name" value="CNT_N_dom"/>
</dbReference>
<feature type="compositionally biased region" description="Polar residues" evidence="7">
    <location>
        <begin position="63"/>
        <end position="76"/>
    </location>
</feature>
<feature type="transmembrane region" description="Helical" evidence="8">
    <location>
        <begin position="332"/>
        <end position="354"/>
    </location>
</feature>
<name>A0A6I8UUH0_DROPS</name>
<evidence type="ECO:0000256" key="6">
    <source>
        <dbReference type="ARBA" id="ARBA00023136"/>
    </source>
</evidence>
<dbReference type="InterPro" id="IPR011642">
    <property type="entry name" value="Gate_dom"/>
</dbReference>
<evidence type="ECO:0000259" key="11">
    <source>
        <dbReference type="Pfam" id="PF07670"/>
    </source>
</evidence>
<dbReference type="GO" id="GO:0005886">
    <property type="term" value="C:plasma membrane"/>
    <property type="evidence" value="ECO:0007669"/>
    <property type="project" value="UniProtKB-SubCell"/>
</dbReference>
<feature type="transmembrane region" description="Helical" evidence="8">
    <location>
        <begin position="172"/>
        <end position="189"/>
    </location>
</feature>
<dbReference type="PANTHER" id="PTHR10590">
    <property type="entry name" value="SODIUM/NUCLEOSIDE COTRANSPORTER"/>
    <property type="match status" value="1"/>
</dbReference>
<reference evidence="13" key="2">
    <citation type="submission" date="2025-08" db="UniProtKB">
        <authorList>
            <consortium name="RefSeq"/>
        </authorList>
    </citation>
    <scope>IDENTIFICATION</scope>
    <source>
        <strain evidence="13">MV-25-SWS-2005</strain>
        <tissue evidence="13">Whole body</tissue>
    </source>
</reference>
<sequence>MEPLEDEEVPSKKRKILLLLLHILFHILWISYFIAATVVYITYDRKTDKCIDPSSSDEPSSENSTNLNATDSSDVNSENDKFKPFILCKMNWCHGYGFLIFCFVVFYILWLYYWVFKPFIGQKLYDTRIDPAIDNWIEFSRRKIISIIMLLFVTVLAVAYLLFECRDDSRKMVGLAGPVVFILIGFAASKHHKDIPWRIVTHGLLGQLLLGIVCIRLAFGRDLFDCAGEKVTIFLRFADHGARFVYGDRICDEFVFAFAILAVIFFFSVVTSCLYYLGVMQFFLGAFGFMLQSMVGTTVCESVNAAGNVFLGMSESPLLIRPYIDILTKSELHTICTSGYATVAGTVLGAYISFGASPAHLITASVMAAPASLAFSKLFYPETEESQTRSENIQLEKSSETSILDAATSGAAAAMMIVLGIVSNIIAFLAILYFFSATTEWIFEMLGLNDVSLLYLLSKMFIPLVFIMGVPYYDCEKIGLVVAEKTFINEFVGYKHLGEFIKGNKVDHRSAAIGTFALCGFANPGSLGILIAALSAMSPSRRSDITKVAVRAFFAGSFVSYTSASIAGILLQKRDMDTINKRFEVYTGSHMDDDRADHIMMNI</sequence>
<dbReference type="InterPro" id="IPR011657">
    <property type="entry name" value="CNT_C_dom"/>
</dbReference>
<feature type="transmembrane region" description="Helical" evidence="8">
    <location>
        <begin position="144"/>
        <end position="163"/>
    </location>
</feature>
<keyword evidence="6 8" id="KW-0472">Membrane</keyword>
<dbReference type="Pfam" id="PF07670">
    <property type="entry name" value="Gate"/>
    <property type="match status" value="1"/>
</dbReference>
<reference evidence="12" key="1">
    <citation type="submission" date="2024-06" db="UniProtKB">
        <authorList>
            <consortium name="RefSeq"/>
        </authorList>
    </citation>
    <scope>NUCLEOTIDE SEQUENCE [LARGE SCALE GENOMIC DNA]</scope>
    <source>
        <strain evidence="12">MV2-25</strain>
    </source>
</reference>
<evidence type="ECO:0000313" key="13">
    <source>
        <dbReference type="RefSeq" id="XP_001361113.3"/>
    </source>
</evidence>
<evidence type="ECO:0000256" key="4">
    <source>
        <dbReference type="ARBA" id="ARBA00022692"/>
    </source>
</evidence>